<feature type="region of interest" description="Disordered" evidence="1">
    <location>
        <begin position="153"/>
        <end position="179"/>
    </location>
</feature>
<reference evidence="3" key="1">
    <citation type="submission" date="2020-06" db="EMBL/GenBank/DDBJ databases">
        <authorList>
            <consortium name="Plant Systems Biology data submission"/>
        </authorList>
    </citation>
    <scope>NUCLEOTIDE SEQUENCE</scope>
    <source>
        <strain evidence="3">D6</strain>
    </source>
</reference>
<dbReference type="PROSITE" id="PS51257">
    <property type="entry name" value="PROKAR_LIPOPROTEIN"/>
    <property type="match status" value="1"/>
</dbReference>
<protein>
    <submittedName>
        <fullName evidence="3">Uncharacterized protein</fullName>
    </submittedName>
</protein>
<dbReference type="AlphaFoldDB" id="A0A9N8H2S8"/>
<dbReference type="EMBL" id="CAICTM010000071">
    <property type="protein sequence ID" value="CAB9499943.1"/>
    <property type="molecule type" value="Genomic_DNA"/>
</dbReference>
<evidence type="ECO:0000313" key="3">
    <source>
        <dbReference type="EMBL" id="CAB9499943.1"/>
    </source>
</evidence>
<organism evidence="3 4">
    <name type="scientific">Seminavis robusta</name>
    <dbReference type="NCBI Taxonomy" id="568900"/>
    <lineage>
        <taxon>Eukaryota</taxon>
        <taxon>Sar</taxon>
        <taxon>Stramenopiles</taxon>
        <taxon>Ochrophyta</taxon>
        <taxon>Bacillariophyta</taxon>
        <taxon>Bacillariophyceae</taxon>
        <taxon>Bacillariophycidae</taxon>
        <taxon>Naviculales</taxon>
        <taxon>Naviculaceae</taxon>
        <taxon>Seminavis</taxon>
    </lineage>
</organism>
<gene>
    <name evidence="3" type="ORF">SEMRO_72_G039860.1</name>
</gene>
<evidence type="ECO:0000313" key="4">
    <source>
        <dbReference type="Proteomes" id="UP001153069"/>
    </source>
</evidence>
<proteinExistence type="predicted"/>
<evidence type="ECO:0000256" key="1">
    <source>
        <dbReference type="SAM" id="MobiDB-lite"/>
    </source>
</evidence>
<evidence type="ECO:0000256" key="2">
    <source>
        <dbReference type="SAM" id="SignalP"/>
    </source>
</evidence>
<feature type="compositionally biased region" description="Basic and acidic residues" evidence="1">
    <location>
        <begin position="155"/>
        <end position="167"/>
    </location>
</feature>
<name>A0A9N8H2S8_9STRA</name>
<feature type="signal peptide" evidence="2">
    <location>
        <begin position="1"/>
        <end position="24"/>
    </location>
</feature>
<keyword evidence="2" id="KW-0732">Signal</keyword>
<feature type="chain" id="PRO_5040432242" evidence="2">
    <location>
        <begin position="25"/>
        <end position="227"/>
    </location>
</feature>
<accession>A0A9N8H2S8</accession>
<keyword evidence="4" id="KW-1185">Reference proteome</keyword>
<comment type="caution">
    <text evidence="3">The sequence shown here is derived from an EMBL/GenBank/DDBJ whole genome shotgun (WGS) entry which is preliminary data.</text>
</comment>
<sequence>MTSWTRANVNILLLLACFVGSSFAFVVSPPLTYSRVSEPTSLSLPHSTTTINSSSNTRLYFFFGGGNDDSQSKDKELAFYPKLATSANADVKFESLATFISTWAQKFEDDRKGMGLTTPVKIKSTLEEEAEDDGTVVEQAGVRIVFQPTKTGYKSKKEENKKEDGEKKKKGPPKEGGVQLRVIKLDSGEVQLKARRCDIDEDTTIKEMSEEAIVHELKEAVDAWKKQ</sequence>
<dbReference type="OrthoDB" id="1530at2759"/>
<dbReference type="Proteomes" id="UP001153069">
    <property type="component" value="Unassembled WGS sequence"/>
</dbReference>